<dbReference type="Pfam" id="PF02786">
    <property type="entry name" value="CPSase_L_D2"/>
    <property type="match status" value="1"/>
</dbReference>
<protein>
    <submittedName>
        <fullName evidence="11">3-methylcrotonyl-CoA carboxylase</fullName>
    </submittedName>
</protein>
<dbReference type="Gene3D" id="3.30.470.20">
    <property type="entry name" value="ATP-grasp fold, B domain"/>
    <property type="match status" value="1"/>
</dbReference>
<dbReference type="InterPro" id="IPR005482">
    <property type="entry name" value="Biotin_COase_C"/>
</dbReference>
<evidence type="ECO:0000256" key="3">
    <source>
        <dbReference type="ARBA" id="ARBA00022741"/>
    </source>
</evidence>
<dbReference type="PROSITE" id="PS00866">
    <property type="entry name" value="CPSASE_1"/>
    <property type="match status" value="1"/>
</dbReference>
<proteinExistence type="predicted"/>
<dbReference type="Pfam" id="PF00364">
    <property type="entry name" value="Biotin_lipoyl"/>
    <property type="match status" value="1"/>
</dbReference>
<dbReference type="EMBL" id="LXKT01000013">
    <property type="protein sequence ID" value="OCJ37725.1"/>
    <property type="molecule type" value="Genomic_DNA"/>
</dbReference>
<dbReference type="InterPro" id="IPR016185">
    <property type="entry name" value="PreATP-grasp_dom_sf"/>
</dbReference>
<dbReference type="GO" id="GO:0016874">
    <property type="term" value="F:ligase activity"/>
    <property type="evidence" value="ECO:0007669"/>
    <property type="project" value="UniProtKB-KW"/>
</dbReference>
<name>A0AB36EJI5_AGRTU</name>
<dbReference type="GO" id="GO:0005524">
    <property type="term" value="F:ATP binding"/>
    <property type="evidence" value="ECO:0007669"/>
    <property type="project" value="UniProtKB-UniRule"/>
</dbReference>
<keyword evidence="5" id="KW-0809">Transit peptide</keyword>
<dbReference type="SUPFAM" id="SSF56059">
    <property type="entry name" value="Glutathione synthetase ATP-binding domain-like"/>
    <property type="match status" value="1"/>
</dbReference>
<evidence type="ECO:0000313" key="12">
    <source>
        <dbReference type="Proteomes" id="UP000093451"/>
    </source>
</evidence>
<feature type="domain" description="ATP-grasp" evidence="9">
    <location>
        <begin position="120"/>
        <end position="317"/>
    </location>
</feature>
<dbReference type="SUPFAM" id="SSF51230">
    <property type="entry name" value="Single hybrid motif"/>
    <property type="match status" value="1"/>
</dbReference>
<dbReference type="PROSITE" id="PS00867">
    <property type="entry name" value="CPSASE_2"/>
    <property type="match status" value="1"/>
</dbReference>
<dbReference type="FunFam" id="3.30.470.20:FF:000028">
    <property type="entry name" value="Methylcrotonoyl-CoA carboxylase subunit alpha, mitochondrial"/>
    <property type="match status" value="1"/>
</dbReference>
<dbReference type="GO" id="GO:0046872">
    <property type="term" value="F:metal ion binding"/>
    <property type="evidence" value="ECO:0007669"/>
    <property type="project" value="InterPro"/>
</dbReference>
<dbReference type="SUPFAM" id="SSF51246">
    <property type="entry name" value="Rudiment single hybrid motif"/>
    <property type="match status" value="1"/>
</dbReference>
<evidence type="ECO:0000259" key="10">
    <source>
        <dbReference type="PROSITE" id="PS50979"/>
    </source>
</evidence>
<dbReference type="SMART" id="SM00878">
    <property type="entry name" value="Biotin_carb_C"/>
    <property type="match status" value="1"/>
</dbReference>
<organism evidence="11 12">
    <name type="scientific">Agrobacterium tumefaciens</name>
    <dbReference type="NCBI Taxonomy" id="358"/>
    <lineage>
        <taxon>Bacteria</taxon>
        <taxon>Pseudomonadati</taxon>
        <taxon>Pseudomonadota</taxon>
        <taxon>Alphaproteobacteria</taxon>
        <taxon>Hyphomicrobiales</taxon>
        <taxon>Rhizobiaceae</taxon>
        <taxon>Rhizobium/Agrobacterium group</taxon>
        <taxon>Agrobacterium</taxon>
        <taxon>Agrobacterium tumefaciens complex</taxon>
    </lineage>
</organism>
<evidence type="ECO:0000259" key="9">
    <source>
        <dbReference type="PROSITE" id="PS50975"/>
    </source>
</evidence>
<dbReference type="Pfam" id="PF02785">
    <property type="entry name" value="Biotin_carb_C"/>
    <property type="match status" value="1"/>
</dbReference>
<keyword evidence="3 7" id="KW-0547">Nucleotide-binding</keyword>
<evidence type="ECO:0000256" key="4">
    <source>
        <dbReference type="ARBA" id="ARBA00022840"/>
    </source>
</evidence>
<dbReference type="Pfam" id="PF21139">
    <property type="entry name" value="BT_MCC_alpha"/>
    <property type="match status" value="1"/>
</dbReference>
<dbReference type="PANTHER" id="PTHR18866:SF33">
    <property type="entry name" value="METHYLCROTONOYL-COA CARBOXYLASE SUBUNIT ALPHA, MITOCHONDRIAL-RELATED"/>
    <property type="match status" value="1"/>
</dbReference>
<feature type="domain" description="Biotin carboxylation" evidence="10">
    <location>
        <begin position="1"/>
        <end position="447"/>
    </location>
</feature>
<dbReference type="FunFam" id="2.40.50.100:FF:000003">
    <property type="entry name" value="Acetyl-CoA carboxylase biotin carboxyl carrier protein"/>
    <property type="match status" value="1"/>
</dbReference>
<dbReference type="Pfam" id="PF00289">
    <property type="entry name" value="Biotin_carb_N"/>
    <property type="match status" value="1"/>
</dbReference>
<accession>A0AB36EJI5</accession>
<dbReference type="InterPro" id="IPR011761">
    <property type="entry name" value="ATP-grasp"/>
</dbReference>
<dbReference type="NCBIfam" id="NF006367">
    <property type="entry name" value="PRK08591.1"/>
    <property type="match status" value="1"/>
</dbReference>
<evidence type="ECO:0000259" key="8">
    <source>
        <dbReference type="PROSITE" id="PS50968"/>
    </source>
</evidence>
<dbReference type="InterPro" id="IPR048429">
    <property type="entry name" value="MCC_alpha_BT"/>
</dbReference>
<dbReference type="PROSITE" id="PS50979">
    <property type="entry name" value="BC"/>
    <property type="match status" value="1"/>
</dbReference>
<dbReference type="FunFam" id="3.30.1490.20:FF:000003">
    <property type="entry name" value="acetyl-CoA carboxylase isoform X1"/>
    <property type="match status" value="1"/>
</dbReference>
<dbReference type="AlphaFoldDB" id="A0AB36EJI5"/>
<gene>
    <name evidence="11" type="ORF">A6U91_05790</name>
</gene>
<dbReference type="Gene3D" id="3.30.700.40">
    <property type="match status" value="1"/>
</dbReference>
<comment type="cofactor">
    <cofactor evidence="1">
        <name>biotin</name>
        <dbReference type="ChEBI" id="CHEBI:57586"/>
    </cofactor>
</comment>
<dbReference type="Proteomes" id="UP000093451">
    <property type="component" value="Unassembled WGS sequence"/>
</dbReference>
<evidence type="ECO:0000313" key="11">
    <source>
        <dbReference type="EMBL" id="OCJ37725.1"/>
    </source>
</evidence>
<reference evidence="11 12" key="1">
    <citation type="journal article" date="2016" name="PeerJ">
        <title>Gall-ID: tools for genotyping gall-causing phytopathogenic bacteria.</title>
        <authorList>
            <person name="Davis E.W.II."/>
            <person name="Weisberg A.J."/>
            <person name="Tabima J.F."/>
            <person name="Grunwald N.J."/>
            <person name="Chang J.H."/>
        </authorList>
    </citation>
    <scope>NUCLEOTIDE SEQUENCE [LARGE SCALE GENOMIC DNA]</scope>
    <source>
        <strain evidence="11 12">N2/73</strain>
    </source>
</reference>
<sequence>MFSKILIANRGEIACRIIRTARKMGIRTVAVYSDADRDAMHVALADEAIAIGPAPARSSYLDAEKIIAAAQASGAQAIHPGYGFLSENAGFAEACASAGIIFIGPTPDAIRAMGGKSEAKALMAKAGVPVVPGYHGEDQADEKLAGEAEAIGYPVLLKASAGGGGKGMRVVREKREFAAELAGAKREALAAFGNDRMLIEKYLERPRHVEVQVFADGHGNCLSLFERDCSIQRRHQKVIEEAPAPGLPDTLRQRMYDAAVAAARAIDYRGAGTVEFLLDPSGAFYFMEMNTRLQVEHPVTEYITGLDLVEWQIRVANGEALPDDWGNLRINGHAIEARIYAEDPTHDFLPSIGTVSHLAFPEEGPHLRIDSGIRTGDAISVHYDPMIAKLIVWDYDRLSAVRRLRLALEKLAICGVTSNAAFLTRLAGLDAFAAAELDTGFIARNEAALFAPGATGENEIALATLGLLLSRRNGAKPQADPYSPWNNTNSFRLNAPARETLRFVLDQQPVDVAVKHEPDGFSLEIGTRAIRAHCSISQDGALRATVDGRQRQCRFFASDNGHALFLDGEHYRISQPDPVDVADTSTHTGGLEAPMPGVIRAILSKQGAAVEAGDALVVMEAMKMEHTIRAPAKGTVTAINCAEGNMVEAGAMLVDFEPEGA</sequence>
<dbReference type="SUPFAM" id="SSF52440">
    <property type="entry name" value="PreATP-grasp domain"/>
    <property type="match status" value="1"/>
</dbReference>
<comment type="caution">
    <text evidence="11">The sequence shown here is derived from an EMBL/GenBank/DDBJ whole genome shotgun (WGS) entry which is preliminary data.</text>
</comment>
<keyword evidence="4 7" id="KW-0067">ATP-binding</keyword>
<dbReference type="InterPro" id="IPR001882">
    <property type="entry name" value="Biotin_BS"/>
</dbReference>
<evidence type="ECO:0000256" key="1">
    <source>
        <dbReference type="ARBA" id="ARBA00001953"/>
    </source>
</evidence>
<evidence type="ECO:0000256" key="2">
    <source>
        <dbReference type="ARBA" id="ARBA00022598"/>
    </source>
</evidence>
<dbReference type="InterPro" id="IPR011764">
    <property type="entry name" value="Biotin_carboxylation_dom"/>
</dbReference>
<dbReference type="PROSITE" id="PS50968">
    <property type="entry name" value="BIOTINYL_LIPOYL"/>
    <property type="match status" value="1"/>
</dbReference>
<dbReference type="FunFam" id="3.40.50.20:FF:000010">
    <property type="entry name" value="Propionyl-CoA carboxylase subunit alpha"/>
    <property type="match status" value="1"/>
</dbReference>
<evidence type="ECO:0000256" key="6">
    <source>
        <dbReference type="ARBA" id="ARBA00023267"/>
    </source>
</evidence>
<dbReference type="RefSeq" id="WP_065687821.1">
    <property type="nucleotide sequence ID" value="NZ_LXKT01000013.1"/>
</dbReference>
<keyword evidence="6" id="KW-0092">Biotin</keyword>
<evidence type="ECO:0000256" key="7">
    <source>
        <dbReference type="PROSITE-ProRule" id="PRU00409"/>
    </source>
</evidence>
<dbReference type="PANTHER" id="PTHR18866">
    <property type="entry name" value="CARBOXYLASE:PYRUVATE/ACETYL-COA/PROPIONYL-COA CARBOXYLASE"/>
    <property type="match status" value="1"/>
</dbReference>
<dbReference type="PROSITE" id="PS00188">
    <property type="entry name" value="BIOTIN"/>
    <property type="match status" value="1"/>
</dbReference>
<dbReference type="InterPro" id="IPR011053">
    <property type="entry name" value="Single_hybrid_motif"/>
</dbReference>
<dbReference type="InterPro" id="IPR005479">
    <property type="entry name" value="CPAse_ATP-bd"/>
</dbReference>
<feature type="domain" description="Lipoyl-binding" evidence="8">
    <location>
        <begin position="578"/>
        <end position="657"/>
    </location>
</feature>
<dbReference type="InterPro" id="IPR050856">
    <property type="entry name" value="Biotin_carboxylase_complex"/>
</dbReference>
<keyword evidence="2" id="KW-0436">Ligase</keyword>
<dbReference type="InterPro" id="IPR011054">
    <property type="entry name" value="Rudment_hybrid_motif"/>
</dbReference>
<dbReference type="InterPro" id="IPR000089">
    <property type="entry name" value="Biotin_lipoyl"/>
</dbReference>
<evidence type="ECO:0000256" key="5">
    <source>
        <dbReference type="ARBA" id="ARBA00022946"/>
    </source>
</evidence>
<dbReference type="InterPro" id="IPR005481">
    <property type="entry name" value="BC-like_N"/>
</dbReference>
<dbReference type="PROSITE" id="PS50975">
    <property type="entry name" value="ATP_GRASP"/>
    <property type="match status" value="1"/>
</dbReference>
<dbReference type="Gene3D" id="2.40.50.100">
    <property type="match status" value="1"/>
</dbReference>
<dbReference type="CDD" id="cd06850">
    <property type="entry name" value="biotinyl_domain"/>
    <property type="match status" value="1"/>
</dbReference>